<dbReference type="RefSeq" id="WP_379750954.1">
    <property type="nucleotide sequence ID" value="NZ_JBHSMR010000001.1"/>
</dbReference>
<dbReference type="Gene3D" id="2.60.120.620">
    <property type="entry name" value="q2cbj1_9rhob like domain"/>
    <property type="match status" value="1"/>
</dbReference>
<protein>
    <submittedName>
        <fullName evidence="2">Phytanoyl-CoA dioxygenase family protein</fullName>
    </submittedName>
</protein>
<dbReference type="Pfam" id="PF05721">
    <property type="entry name" value="PhyH"/>
    <property type="match status" value="1"/>
</dbReference>
<organism evidence="2 3">
    <name type="scientific">Massilia suwonensis</name>
    <dbReference type="NCBI Taxonomy" id="648895"/>
    <lineage>
        <taxon>Bacteria</taxon>
        <taxon>Pseudomonadati</taxon>
        <taxon>Pseudomonadota</taxon>
        <taxon>Betaproteobacteria</taxon>
        <taxon>Burkholderiales</taxon>
        <taxon>Oxalobacteraceae</taxon>
        <taxon>Telluria group</taxon>
        <taxon>Massilia</taxon>
    </lineage>
</organism>
<name>A0ABW0MEQ2_9BURK</name>
<comment type="cofactor">
    <cofactor evidence="1">
        <name>Fe(2+)</name>
        <dbReference type="ChEBI" id="CHEBI:29033"/>
    </cofactor>
</comment>
<evidence type="ECO:0000313" key="3">
    <source>
        <dbReference type="Proteomes" id="UP001596101"/>
    </source>
</evidence>
<proteinExistence type="predicted"/>
<keyword evidence="2" id="KW-0560">Oxidoreductase</keyword>
<dbReference type="GO" id="GO:0051213">
    <property type="term" value="F:dioxygenase activity"/>
    <property type="evidence" value="ECO:0007669"/>
    <property type="project" value="UniProtKB-KW"/>
</dbReference>
<keyword evidence="3" id="KW-1185">Reference proteome</keyword>
<dbReference type="EMBL" id="JBHSMR010000001">
    <property type="protein sequence ID" value="MFC5476715.1"/>
    <property type="molecule type" value="Genomic_DNA"/>
</dbReference>
<evidence type="ECO:0000256" key="1">
    <source>
        <dbReference type="ARBA" id="ARBA00001954"/>
    </source>
</evidence>
<reference evidence="3" key="1">
    <citation type="journal article" date="2019" name="Int. J. Syst. Evol. Microbiol.">
        <title>The Global Catalogue of Microorganisms (GCM) 10K type strain sequencing project: providing services to taxonomists for standard genome sequencing and annotation.</title>
        <authorList>
            <consortium name="The Broad Institute Genomics Platform"/>
            <consortium name="The Broad Institute Genome Sequencing Center for Infectious Disease"/>
            <person name="Wu L."/>
            <person name="Ma J."/>
        </authorList>
    </citation>
    <scope>NUCLEOTIDE SEQUENCE [LARGE SCALE GENOMIC DNA]</scope>
    <source>
        <strain evidence="3">CCUG 43111</strain>
    </source>
</reference>
<accession>A0ABW0MEQ2</accession>
<dbReference type="PANTHER" id="PTHR20883:SF48">
    <property type="entry name" value="ECTOINE DIOXYGENASE"/>
    <property type="match status" value="1"/>
</dbReference>
<gene>
    <name evidence="2" type="ORF">ACFPQ5_00835</name>
</gene>
<sequence length="275" mass="31216">MNTNPHHYGIQNVNQSTDMMDHHIEEIRNQGYTIVDGGFSDEELKLYSRKLDLVYEAQKEEVGGEENLTSINDDNVVRCPLAYDDAFLNLATHSSVMTICERILGSNFVLLMQNGVINDPDKEHYQTRWHRDLNYQHWVSSQPLALSALLCMDTFSELTGGTRVLPGSHLKETFPSDAYVTKHEQTIEAPAGSILVMDAMLFHCAGRNLSNALRRALNHVVGVPILSQQLSIPDMLQGKHKNDPFLEKYLGYRWQPKSSVKEWRLEKLAGARKHA</sequence>
<dbReference type="PANTHER" id="PTHR20883">
    <property type="entry name" value="PHYTANOYL-COA DIOXYGENASE DOMAIN CONTAINING 1"/>
    <property type="match status" value="1"/>
</dbReference>
<dbReference type="SUPFAM" id="SSF51197">
    <property type="entry name" value="Clavaminate synthase-like"/>
    <property type="match status" value="1"/>
</dbReference>
<dbReference type="Proteomes" id="UP001596101">
    <property type="component" value="Unassembled WGS sequence"/>
</dbReference>
<evidence type="ECO:0000313" key="2">
    <source>
        <dbReference type="EMBL" id="MFC5476715.1"/>
    </source>
</evidence>
<comment type="caution">
    <text evidence="2">The sequence shown here is derived from an EMBL/GenBank/DDBJ whole genome shotgun (WGS) entry which is preliminary data.</text>
</comment>
<keyword evidence="2" id="KW-0223">Dioxygenase</keyword>
<dbReference type="InterPro" id="IPR008775">
    <property type="entry name" value="Phytyl_CoA_dOase-like"/>
</dbReference>